<dbReference type="InterPro" id="IPR010730">
    <property type="entry name" value="HET"/>
</dbReference>
<dbReference type="PANTHER" id="PTHR33112:SF16">
    <property type="entry name" value="HETEROKARYON INCOMPATIBILITY DOMAIN-CONTAINING PROTEIN"/>
    <property type="match status" value="1"/>
</dbReference>
<dbReference type="Proteomes" id="UP001172102">
    <property type="component" value="Unassembled WGS sequence"/>
</dbReference>
<keyword evidence="3" id="KW-1185">Reference proteome</keyword>
<organism evidence="2 3">
    <name type="scientific">Lasiosphaeris hirsuta</name>
    <dbReference type="NCBI Taxonomy" id="260670"/>
    <lineage>
        <taxon>Eukaryota</taxon>
        <taxon>Fungi</taxon>
        <taxon>Dikarya</taxon>
        <taxon>Ascomycota</taxon>
        <taxon>Pezizomycotina</taxon>
        <taxon>Sordariomycetes</taxon>
        <taxon>Sordariomycetidae</taxon>
        <taxon>Sordariales</taxon>
        <taxon>Lasiosphaeriaceae</taxon>
        <taxon>Lasiosphaeris</taxon>
    </lineage>
</organism>
<feature type="domain" description="Heterokaryon incompatibility" evidence="1">
    <location>
        <begin position="170"/>
        <end position="336"/>
    </location>
</feature>
<reference evidence="2" key="1">
    <citation type="submission" date="2023-06" db="EMBL/GenBank/DDBJ databases">
        <title>Genome-scale phylogeny and comparative genomics of the fungal order Sordariales.</title>
        <authorList>
            <consortium name="Lawrence Berkeley National Laboratory"/>
            <person name="Hensen N."/>
            <person name="Bonometti L."/>
            <person name="Westerberg I."/>
            <person name="Brannstrom I.O."/>
            <person name="Guillou S."/>
            <person name="Cros-Aarteil S."/>
            <person name="Calhoun S."/>
            <person name="Haridas S."/>
            <person name="Kuo A."/>
            <person name="Mondo S."/>
            <person name="Pangilinan J."/>
            <person name="Riley R."/>
            <person name="Labutti K."/>
            <person name="Andreopoulos B."/>
            <person name="Lipzen A."/>
            <person name="Chen C."/>
            <person name="Yanf M."/>
            <person name="Daum C."/>
            <person name="Ng V."/>
            <person name="Clum A."/>
            <person name="Steindorff A."/>
            <person name="Ohm R."/>
            <person name="Martin F."/>
            <person name="Silar P."/>
            <person name="Natvig D."/>
            <person name="Lalanne C."/>
            <person name="Gautier V."/>
            <person name="Ament-Velasquez S.L."/>
            <person name="Kruys A."/>
            <person name="Hutchinson M.I."/>
            <person name="Powell A.J."/>
            <person name="Barry K."/>
            <person name="Miller A.N."/>
            <person name="Grigoriev I.V."/>
            <person name="Debuchy R."/>
            <person name="Gladieux P."/>
            <person name="Thoren M.H."/>
            <person name="Johannesson H."/>
        </authorList>
    </citation>
    <scope>NUCLEOTIDE SEQUENCE</scope>
    <source>
        <strain evidence="2">SMH4607-1</strain>
    </source>
</reference>
<dbReference type="PANTHER" id="PTHR33112">
    <property type="entry name" value="DOMAIN PROTEIN, PUTATIVE-RELATED"/>
    <property type="match status" value="1"/>
</dbReference>
<proteinExistence type="predicted"/>
<evidence type="ECO:0000259" key="1">
    <source>
        <dbReference type="Pfam" id="PF06985"/>
    </source>
</evidence>
<dbReference type="AlphaFoldDB" id="A0AA40AIA6"/>
<dbReference type="EMBL" id="JAUKUA010000004">
    <property type="protein sequence ID" value="KAK0716363.1"/>
    <property type="molecule type" value="Genomic_DNA"/>
</dbReference>
<evidence type="ECO:0000313" key="2">
    <source>
        <dbReference type="EMBL" id="KAK0716363.1"/>
    </source>
</evidence>
<accession>A0AA40AIA6</accession>
<comment type="caution">
    <text evidence="2">The sequence shown here is derived from an EMBL/GenBank/DDBJ whole genome shotgun (WGS) entry which is preliminary data.</text>
</comment>
<gene>
    <name evidence="2" type="ORF">B0H67DRAFT_582948</name>
</gene>
<evidence type="ECO:0000313" key="3">
    <source>
        <dbReference type="Proteomes" id="UP001172102"/>
    </source>
</evidence>
<sequence>MSSGDPNCGLCVAQFQERWSSLPEIKAHAEDGCPYCANMLEGLLYLVPDLESRLGQDASLRFERRNSITVYADPNGSLKHSCPTEKFKLQYRWFMVDQQQPHEPEGNTASERSFAKAQHWIKSCLANHKLCGNDEARALPTRILDIGEADEAEGEPAVRLIEPSGESGRYISLSHSWGGECPLRTTAATLDQHKTGIPLRGLPATFRDACHITRRLGLRYLWIDSLCIIQDSPEDWELEASRMSSIYRNSWLNVYATASSSPSSGIFRSRQAVYIAADDPSDETLDILFPEAAKLRQDLRLSLRFATVHPDFSPYASPGRQKESLPLLTRAWAYQERLLAPRVLHFGPQEVFWECMQTLDCDCGGITLRPEHMGTYASRNTTAELPPKVSHYAALHVGTSRSSTISGAKRRTKLLARWQEMVEEYTQRSLTFSADRLPAFSGVAAEMVDALGMRYCAGQWEENLPEALLYERSDTTAMARLAIDDVRPAPSWSWASPDAPVCFLVPLSGPPEWDNPVAHAKVLEVHCVPCGADERAQVSRNDSYLMLSAQILKVALCFSKDRYLVPNKPWTDIRDAVVNGVRGPREEMLGRGTFMARVGRKEPLCFVPDVRFCDEDGKWLWEGQEEVYCAKIMESQGTVYWLALRRIKTGEDLVYERLGVVNDYERTWSFTKSGWSTIKLV</sequence>
<protein>
    <submittedName>
        <fullName evidence="2">Heterokaryon incompatibility protein-domain-containing protein</fullName>
    </submittedName>
</protein>
<dbReference type="Pfam" id="PF06985">
    <property type="entry name" value="HET"/>
    <property type="match status" value="1"/>
</dbReference>
<name>A0AA40AIA6_9PEZI</name>